<keyword evidence="13" id="KW-1133">Transmembrane helix</keyword>
<evidence type="ECO:0000256" key="13">
    <source>
        <dbReference type="SAM" id="Phobius"/>
    </source>
</evidence>
<evidence type="ECO:0000256" key="3">
    <source>
        <dbReference type="ARBA" id="ARBA00007812"/>
    </source>
</evidence>
<keyword evidence="7" id="KW-0210">Decarboxylase</keyword>
<dbReference type="EC" id="4.1.1.1" evidence="4"/>
<feature type="binding site" evidence="11">
    <location>
        <position position="489"/>
    </location>
    <ligand>
        <name>Mg(2+)</name>
        <dbReference type="ChEBI" id="CHEBI:18420"/>
    </ligand>
</feature>
<dbReference type="InterPro" id="IPR047213">
    <property type="entry name" value="TPP_PYR_PDC_IPDC-like"/>
</dbReference>
<keyword evidence="13" id="KW-0812">Transmembrane</keyword>
<dbReference type="Pfam" id="PF02776">
    <property type="entry name" value="TPP_enzyme_N"/>
    <property type="match status" value="1"/>
</dbReference>
<dbReference type="InterPro" id="IPR012001">
    <property type="entry name" value="Thiamin_PyroP_enz_TPP-bd_dom"/>
</dbReference>
<evidence type="ECO:0000256" key="1">
    <source>
        <dbReference type="ARBA" id="ARBA00001041"/>
    </source>
</evidence>
<dbReference type="GO" id="GO:0005829">
    <property type="term" value="C:cytosol"/>
    <property type="evidence" value="ECO:0007669"/>
    <property type="project" value="TreeGrafter"/>
</dbReference>
<dbReference type="PIRSF" id="PIRSF036565">
    <property type="entry name" value="Pyruvt_ip_decrb"/>
    <property type="match status" value="1"/>
</dbReference>
<evidence type="ECO:0000313" key="18">
    <source>
        <dbReference type="Proteomes" id="UP000829685"/>
    </source>
</evidence>
<dbReference type="Proteomes" id="UP000829685">
    <property type="component" value="Unassembled WGS sequence"/>
</dbReference>
<feature type="domain" description="Thiamine pyrophosphate enzyme N-terminal TPP-binding" evidence="16">
    <location>
        <begin position="12"/>
        <end position="123"/>
    </location>
</feature>
<dbReference type="FunFam" id="3.40.50.970:FF:000019">
    <property type="entry name" value="Pyruvate decarboxylase isozyme"/>
    <property type="match status" value="1"/>
</dbReference>
<evidence type="ECO:0000256" key="6">
    <source>
        <dbReference type="ARBA" id="ARBA00022723"/>
    </source>
</evidence>
<protein>
    <recommendedName>
        <fullName evidence="5">Pyruvate decarboxylase</fullName>
        <ecNumber evidence="4">4.1.1.1</ecNumber>
    </recommendedName>
</protein>
<dbReference type="CDD" id="cd02005">
    <property type="entry name" value="TPP_PDC_IPDC"/>
    <property type="match status" value="1"/>
</dbReference>
<dbReference type="AlphaFoldDB" id="A0A9P9WSF0"/>
<evidence type="ECO:0000259" key="15">
    <source>
        <dbReference type="Pfam" id="PF02775"/>
    </source>
</evidence>
<reference evidence="17" key="1">
    <citation type="submission" date="2021-03" db="EMBL/GenBank/DDBJ databases">
        <title>Revisited historic fungal species revealed as producer of novel bioactive compounds through whole genome sequencing and comparative genomics.</title>
        <authorList>
            <person name="Vignolle G.A."/>
            <person name="Hochenegger N."/>
            <person name="Mach R.L."/>
            <person name="Mach-Aigner A.R."/>
            <person name="Javad Rahimi M."/>
            <person name="Salim K.A."/>
            <person name="Chan C.M."/>
            <person name="Lim L.B.L."/>
            <person name="Cai F."/>
            <person name="Druzhinina I.S."/>
            <person name="U'Ren J.M."/>
            <person name="Derntl C."/>
        </authorList>
    </citation>
    <scope>NUCLEOTIDE SEQUENCE</scope>
    <source>
        <strain evidence="17">TUCIM 5799</strain>
    </source>
</reference>
<dbReference type="FunFam" id="3.40.50.970:FF:000024">
    <property type="entry name" value="Pyruvate decarboxylase isozyme"/>
    <property type="match status" value="1"/>
</dbReference>
<evidence type="ECO:0000256" key="5">
    <source>
        <dbReference type="ARBA" id="ARBA00014422"/>
    </source>
</evidence>
<keyword evidence="6 11" id="KW-0479">Metal-binding</keyword>
<feature type="domain" description="Thiamine pyrophosphate enzyme central" evidence="14">
    <location>
        <begin position="209"/>
        <end position="317"/>
    </location>
</feature>
<feature type="domain" description="Thiamine pyrophosphate enzyme TPP-binding" evidence="15">
    <location>
        <begin position="400"/>
        <end position="498"/>
    </location>
</feature>
<dbReference type="Gene3D" id="3.40.50.970">
    <property type="match status" value="2"/>
</dbReference>
<keyword evidence="18" id="KW-1185">Reference proteome</keyword>
<evidence type="ECO:0000256" key="4">
    <source>
        <dbReference type="ARBA" id="ARBA00013202"/>
    </source>
</evidence>
<keyword evidence="10" id="KW-0456">Lyase</keyword>
<dbReference type="GO" id="GO:0004737">
    <property type="term" value="F:pyruvate decarboxylase activity"/>
    <property type="evidence" value="ECO:0007669"/>
    <property type="project" value="UniProtKB-EC"/>
</dbReference>
<dbReference type="InterPro" id="IPR029035">
    <property type="entry name" value="DHS-like_NAD/FAD-binding_dom"/>
</dbReference>
<dbReference type="Pfam" id="PF00205">
    <property type="entry name" value="TPP_enzyme_M"/>
    <property type="match status" value="1"/>
</dbReference>
<gene>
    <name evidence="17" type="ORF">JX265_003402</name>
</gene>
<dbReference type="GO" id="GO:0000287">
    <property type="term" value="F:magnesium ion binding"/>
    <property type="evidence" value="ECO:0007669"/>
    <property type="project" value="InterPro"/>
</dbReference>
<dbReference type="GO" id="GO:0000949">
    <property type="term" value="P:aromatic amino acid family catabolic process to alcohol via Ehrlich pathway"/>
    <property type="evidence" value="ECO:0007669"/>
    <property type="project" value="TreeGrafter"/>
</dbReference>
<dbReference type="PANTHER" id="PTHR43452">
    <property type="entry name" value="PYRUVATE DECARBOXYLASE"/>
    <property type="match status" value="1"/>
</dbReference>
<comment type="catalytic activity">
    <reaction evidence="1">
        <text>a 2-oxocarboxylate + H(+) = an aldehyde + CO2</text>
        <dbReference type="Rhea" id="RHEA:11628"/>
        <dbReference type="ChEBI" id="CHEBI:15378"/>
        <dbReference type="ChEBI" id="CHEBI:16526"/>
        <dbReference type="ChEBI" id="CHEBI:17478"/>
        <dbReference type="ChEBI" id="CHEBI:35179"/>
        <dbReference type="EC" id="4.1.1.1"/>
    </reaction>
</comment>
<evidence type="ECO:0000256" key="10">
    <source>
        <dbReference type="ARBA" id="ARBA00023239"/>
    </source>
</evidence>
<evidence type="ECO:0000256" key="9">
    <source>
        <dbReference type="ARBA" id="ARBA00023052"/>
    </source>
</evidence>
<evidence type="ECO:0000256" key="11">
    <source>
        <dbReference type="PIRSR" id="PIRSR036565-2"/>
    </source>
</evidence>
<dbReference type="InterPro" id="IPR012110">
    <property type="entry name" value="PDC/IPDC-like"/>
</dbReference>
<sequence>MLVSSPPNGTIKLADYVFARLHQLGVRSVFGVPGDYNLKLLDFVEPSGLHWVGNCNELNAAYAADAYARLHGISALVTTFGVGELSAVNGIAGAFAEKAPIVHIVGTPSRTIQENRVFMHHAFPDADYRRFAEMHSHVTAAQTNLTDPRLAPNQVDWIIEQALLHQRPVYLEIPDDMVNTLVSSSNLHDRPSLQLPDPPEIEAEASGVQCLLDRVYSAKRPLILVDGESRSLGILEEIDQLIKATQWPTWTTVFGKGLVNEELPNVYGVDAGKFGADEAFAYHQSADLILHLGPHLSDTNTNIFTTIPPKTIAIVLSQNTLTAGANIYRDILPARFLQRLLKELKSDRLVKVDGPPNTIQAQPEVVDSDPLVQKHFYSIINPILRKGDVVLAETGTASYGGRTMKLPPGSRFFTAVTWLSIGYMLPATLGAALAQRDMLKTSLEKGAQEANQKRRAILFMGDGSLQMTAQELSIIIQEKLNVTIFVINNNGYTIERVIHGRKQAYNGIAKWDHAFALRLFGMDEETVSKSFFRAKTWGELKTVLASPDLKEGEGVKVVEVFMGQEDCTGPLLDLLQRQVAQEGTAS</sequence>
<keyword evidence="9 12" id="KW-0786">Thiamine pyrophosphate</keyword>
<keyword evidence="13" id="KW-0472">Membrane</keyword>
<dbReference type="GO" id="GO:0005634">
    <property type="term" value="C:nucleus"/>
    <property type="evidence" value="ECO:0007669"/>
    <property type="project" value="TreeGrafter"/>
</dbReference>
<dbReference type="Gene3D" id="3.40.50.1220">
    <property type="entry name" value="TPP-binding domain"/>
    <property type="match status" value="1"/>
</dbReference>
<dbReference type="InterPro" id="IPR012000">
    <property type="entry name" value="Thiamin_PyroP_enz_cen_dom"/>
</dbReference>
<dbReference type="PANTHER" id="PTHR43452:SF11">
    <property type="entry name" value="PYRUVATE DECARBOXYLASE"/>
    <property type="match status" value="1"/>
</dbReference>
<feature type="binding site" evidence="11">
    <location>
        <position position="462"/>
    </location>
    <ligand>
        <name>Mg(2+)</name>
        <dbReference type="ChEBI" id="CHEBI:18420"/>
    </ligand>
</feature>
<dbReference type="CDD" id="cd07038">
    <property type="entry name" value="TPP_PYR_PDC_IPDC_like"/>
    <property type="match status" value="1"/>
</dbReference>
<comment type="cofactor">
    <cofactor evidence="2">
        <name>thiamine diphosphate</name>
        <dbReference type="ChEBI" id="CHEBI:58937"/>
    </cofactor>
</comment>
<evidence type="ECO:0000256" key="12">
    <source>
        <dbReference type="RuleBase" id="RU362132"/>
    </source>
</evidence>
<organism evidence="17 18">
    <name type="scientific">Neoarthrinium moseri</name>
    <dbReference type="NCBI Taxonomy" id="1658444"/>
    <lineage>
        <taxon>Eukaryota</taxon>
        <taxon>Fungi</taxon>
        <taxon>Dikarya</taxon>
        <taxon>Ascomycota</taxon>
        <taxon>Pezizomycotina</taxon>
        <taxon>Sordariomycetes</taxon>
        <taxon>Xylariomycetidae</taxon>
        <taxon>Amphisphaeriales</taxon>
        <taxon>Apiosporaceae</taxon>
        <taxon>Neoarthrinium</taxon>
    </lineage>
</organism>
<dbReference type="SUPFAM" id="SSF52518">
    <property type="entry name" value="Thiamin diphosphate-binding fold (THDP-binding)"/>
    <property type="match status" value="2"/>
</dbReference>
<comment type="cofactor">
    <cofactor evidence="11">
        <name>Mg(2+)</name>
        <dbReference type="ChEBI" id="CHEBI:18420"/>
    </cofactor>
    <text evidence="11">Binds 1 Mg(2+) per subunit.</text>
</comment>
<proteinExistence type="inferred from homology"/>
<dbReference type="GO" id="GO:0030976">
    <property type="term" value="F:thiamine pyrophosphate binding"/>
    <property type="evidence" value="ECO:0007669"/>
    <property type="project" value="InterPro"/>
</dbReference>
<evidence type="ECO:0000313" key="17">
    <source>
        <dbReference type="EMBL" id="KAI1877394.1"/>
    </source>
</evidence>
<dbReference type="Pfam" id="PF02775">
    <property type="entry name" value="TPP_enzyme_C"/>
    <property type="match status" value="1"/>
</dbReference>
<dbReference type="InterPro" id="IPR047214">
    <property type="entry name" value="TPP_PDC_IPDC"/>
</dbReference>
<keyword evidence="8 11" id="KW-0460">Magnesium</keyword>
<dbReference type="InterPro" id="IPR011766">
    <property type="entry name" value="TPP_enzyme_TPP-bd"/>
</dbReference>
<accession>A0A9P9WSF0</accession>
<name>A0A9P9WSF0_9PEZI</name>
<evidence type="ECO:0000256" key="2">
    <source>
        <dbReference type="ARBA" id="ARBA00001964"/>
    </source>
</evidence>
<evidence type="ECO:0000256" key="7">
    <source>
        <dbReference type="ARBA" id="ARBA00022793"/>
    </source>
</evidence>
<dbReference type="EMBL" id="JAFIMR010000006">
    <property type="protein sequence ID" value="KAI1877394.1"/>
    <property type="molecule type" value="Genomic_DNA"/>
</dbReference>
<feature type="transmembrane region" description="Helical" evidence="13">
    <location>
        <begin position="412"/>
        <end position="434"/>
    </location>
</feature>
<dbReference type="SUPFAM" id="SSF52467">
    <property type="entry name" value="DHS-like NAD/FAD-binding domain"/>
    <property type="match status" value="1"/>
</dbReference>
<comment type="similarity">
    <text evidence="3 12">Belongs to the TPP enzyme family.</text>
</comment>
<evidence type="ECO:0000259" key="16">
    <source>
        <dbReference type="Pfam" id="PF02776"/>
    </source>
</evidence>
<dbReference type="InterPro" id="IPR029061">
    <property type="entry name" value="THDP-binding"/>
</dbReference>
<evidence type="ECO:0000256" key="8">
    <source>
        <dbReference type="ARBA" id="ARBA00022842"/>
    </source>
</evidence>
<feature type="binding site" evidence="11">
    <location>
        <position position="491"/>
    </location>
    <ligand>
        <name>Mg(2+)</name>
        <dbReference type="ChEBI" id="CHEBI:18420"/>
    </ligand>
</feature>
<evidence type="ECO:0000259" key="14">
    <source>
        <dbReference type="Pfam" id="PF00205"/>
    </source>
</evidence>
<comment type="caution">
    <text evidence="17">The sequence shown here is derived from an EMBL/GenBank/DDBJ whole genome shotgun (WGS) entry which is preliminary data.</text>
</comment>